<dbReference type="InterPro" id="IPR028034">
    <property type="entry name" value="HU-CCDC81"/>
</dbReference>
<dbReference type="EMBL" id="LSMT01000003">
    <property type="protein sequence ID" value="PFX34631.1"/>
    <property type="molecule type" value="Genomic_DNA"/>
</dbReference>
<evidence type="ECO:0000259" key="2">
    <source>
        <dbReference type="Pfam" id="PF14908"/>
    </source>
</evidence>
<dbReference type="OrthoDB" id="125906at2759"/>
<gene>
    <name evidence="4" type="primary">Ccdc81</name>
    <name evidence="4" type="ORF">AWC38_SpisGene408</name>
</gene>
<evidence type="ECO:0000259" key="3">
    <source>
        <dbReference type="Pfam" id="PF18289"/>
    </source>
</evidence>
<keyword evidence="5" id="KW-1185">Reference proteome</keyword>
<dbReference type="Pfam" id="PF14908">
    <property type="entry name" value="HU-CCDC81_euk_1"/>
    <property type="match status" value="1"/>
</dbReference>
<comment type="caution">
    <text evidence="4">The sequence shown here is derived from an EMBL/GenBank/DDBJ whole genome shotgun (WGS) entry which is preliminary data.</text>
</comment>
<dbReference type="PANTHER" id="PTHR14362:SF2">
    <property type="entry name" value="COILED-COIL DOMAIN-CONTAINING PROTEIN 81"/>
    <property type="match status" value="1"/>
</dbReference>
<evidence type="ECO:0000313" key="4">
    <source>
        <dbReference type="EMBL" id="PFX34631.1"/>
    </source>
</evidence>
<dbReference type="Proteomes" id="UP000225706">
    <property type="component" value="Unassembled WGS sequence"/>
</dbReference>
<feature type="domain" description="CCDC81 HU" evidence="3">
    <location>
        <begin position="103"/>
        <end position="177"/>
    </location>
</feature>
<dbReference type="InterPro" id="IPR026295">
    <property type="entry name" value="CCD81"/>
</dbReference>
<sequence length="628" mass="71061">MAEVMYGLVSEARKNRFSAIPKLTGEDIVSVWDNVSRFIEKQMALQKGVCVPGLGIFTFSQKKLDVGNNKYIQIQRPVFMLSEKFAMTHALNYAKHHTTGQIPVVQLNFAALSNETPFNRDTVESCVKEVLQALSRSVQAKRNVEFHFSGIGRLSIRDSKVKMKFYKEFLKSMDGSGSLVQAMSNRPGTADSVLSEPVSPRPHTSNTLVLPRITPGESGSPGKSAGKEGMPTITEQDEEDNGQGEDVREEVTTSDKEMPQEQVEGGSVPVMEPQLGKQEQPTEEEAVPKSASRLSPPTGPRSPLQTAKVSGVIYSTPEASLTLPPPPPPPLPPPRSPSKTNPSRGIRGATVYKNTRSPAQEATKREQSPTECIHSERAGQELCYLCHQRSQKNIPIYFAEERRQRELEQDRLLQQYQEQKDAETILKDQGKTLENRRYNQKVAAFNLGVSEAIKEKLSTRPTEFSVRFKPLPIPALEPDSKIPIFGILDATEEKLLERKTRAHQLYQEQLEMVAQRKRDAILKDLRNQKEESDMLERTRRDMILDRAFRHQERVDVRRSLEDSWAASVCRKKDQEHEERRRTQSPGMLIHEQCDKYHRCKQCGRRPSNCGESNVWSDSRYMPGSRLIV</sequence>
<feature type="compositionally biased region" description="Basic and acidic residues" evidence="1">
    <location>
        <begin position="362"/>
        <end position="372"/>
    </location>
</feature>
<proteinExistence type="predicted"/>
<feature type="compositionally biased region" description="Basic and acidic residues" evidence="1">
    <location>
        <begin position="245"/>
        <end position="259"/>
    </location>
</feature>
<reference evidence="5" key="1">
    <citation type="journal article" date="2017" name="bioRxiv">
        <title>Comparative analysis of the genomes of Stylophora pistillata and Acropora digitifera provides evidence for extensive differences between species of corals.</title>
        <authorList>
            <person name="Voolstra C.R."/>
            <person name="Li Y."/>
            <person name="Liew Y.J."/>
            <person name="Baumgarten S."/>
            <person name="Zoccola D."/>
            <person name="Flot J.-F."/>
            <person name="Tambutte S."/>
            <person name="Allemand D."/>
            <person name="Aranda M."/>
        </authorList>
    </citation>
    <scope>NUCLEOTIDE SEQUENCE [LARGE SCALE GENOMIC DNA]</scope>
</reference>
<dbReference type="STRING" id="50429.A0A2B4SXJ8"/>
<dbReference type="PANTHER" id="PTHR14362">
    <property type="entry name" value="COILED-COIL DOMAIN-CONTAINING PROTEIN 81"/>
    <property type="match status" value="1"/>
</dbReference>
<dbReference type="AlphaFoldDB" id="A0A2B4SXJ8"/>
<dbReference type="InterPro" id="IPR040673">
    <property type="entry name" value="CCDC81_HU_dom_2"/>
</dbReference>
<dbReference type="Pfam" id="PF18289">
    <property type="entry name" value="HU-CCDC81_euk_2"/>
    <property type="match status" value="1"/>
</dbReference>
<protein>
    <submittedName>
        <fullName evidence="4">Coiled-coil domain-containing protein 81</fullName>
    </submittedName>
</protein>
<feature type="region of interest" description="Disordered" evidence="1">
    <location>
        <begin position="180"/>
        <end position="372"/>
    </location>
</feature>
<dbReference type="GO" id="GO:0005815">
    <property type="term" value="C:microtubule organizing center"/>
    <property type="evidence" value="ECO:0007669"/>
    <property type="project" value="TreeGrafter"/>
</dbReference>
<accession>A0A2B4SXJ8</accession>
<evidence type="ECO:0000256" key="1">
    <source>
        <dbReference type="SAM" id="MobiDB-lite"/>
    </source>
</evidence>
<organism evidence="4 5">
    <name type="scientific">Stylophora pistillata</name>
    <name type="common">Smooth cauliflower coral</name>
    <dbReference type="NCBI Taxonomy" id="50429"/>
    <lineage>
        <taxon>Eukaryota</taxon>
        <taxon>Metazoa</taxon>
        <taxon>Cnidaria</taxon>
        <taxon>Anthozoa</taxon>
        <taxon>Hexacorallia</taxon>
        <taxon>Scleractinia</taxon>
        <taxon>Astrocoeniina</taxon>
        <taxon>Pocilloporidae</taxon>
        <taxon>Stylophora</taxon>
    </lineage>
</organism>
<evidence type="ECO:0000313" key="5">
    <source>
        <dbReference type="Proteomes" id="UP000225706"/>
    </source>
</evidence>
<name>A0A2B4SXJ8_STYPI</name>
<feature type="domain" description="CCDC81 HU" evidence="2">
    <location>
        <begin position="7"/>
        <end position="92"/>
    </location>
</feature>
<feature type="compositionally biased region" description="Pro residues" evidence="1">
    <location>
        <begin position="323"/>
        <end position="336"/>
    </location>
</feature>